<evidence type="ECO:0000313" key="3">
    <source>
        <dbReference type="Proteomes" id="UP001432401"/>
    </source>
</evidence>
<comment type="caution">
    <text evidence="2">The sequence shown here is derived from an EMBL/GenBank/DDBJ whole genome shotgun (WGS) entry which is preliminary data.</text>
</comment>
<keyword evidence="3" id="KW-1185">Reference proteome</keyword>
<dbReference type="SUPFAM" id="SSF117987">
    <property type="entry name" value="CRISPR-associated protein"/>
    <property type="match status" value="1"/>
</dbReference>
<dbReference type="Proteomes" id="UP001432401">
    <property type="component" value="Unassembled WGS sequence"/>
</dbReference>
<name>A0ABV1ZRV4_9ACTN</name>
<sequence length="69" mass="7630">MSDLRPVRQRPLRPDLAHRVRGRRPHGAGARVTDADLFRRTLTRGIGRGRGYGCGLVSLAGRREDPGRG</sequence>
<dbReference type="Gene3D" id="3.30.70.1210">
    <property type="entry name" value="Crispr-associated protein, domain 2"/>
    <property type="match status" value="1"/>
</dbReference>
<dbReference type="EMBL" id="JBEQNB010000003">
    <property type="protein sequence ID" value="MES0833446.1"/>
    <property type="molecule type" value="Genomic_DNA"/>
</dbReference>
<gene>
    <name evidence="2" type="ORF">ABUK86_06660</name>
</gene>
<accession>A0ABV1ZRV4</accession>
<proteinExistence type="predicted"/>
<dbReference type="InterPro" id="IPR010179">
    <property type="entry name" value="CRISPR-assoc_prot_Cse3"/>
</dbReference>
<feature type="region of interest" description="Disordered" evidence="1">
    <location>
        <begin position="1"/>
        <end position="32"/>
    </location>
</feature>
<evidence type="ECO:0000313" key="2">
    <source>
        <dbReference type="EMBL" id="MES0833446.1"/>
    </source>
</evidence>
<dbReference type="RefSeq" id="WP_344176249.1">
    <property type="nucleotide sequence ID" value="NZ_JBEQNA010000002.1"/>
</dbReference>
<protein>
    <submittedName>
        <fullName evidence="2">Type I-E CRISPR-associated protein Cas6/Cse3/CasE</fullName>
    </submittedName>
</protein>
<evidence type="ECO:0000256" key="1">
    <source>
        <dbReference type="SAM" id="MobiDB-lite"/>
    </source>
</evidence>
<organism evidence="2 3">
    <name type="scientific">Nocardiopsis tropica</name>
    <dbReference type="NCBI Taxonomy" id="109330"/>
    <lineage>
        <taxon>Bacteria</taxon>
        <taxon>Bacillati</taxon>
        <taxon>Actinomycetota</taxon>
        <taxon>Actinomycetes</taxon>
        <taxon>Streptosporangiales</taxon>
        <taxon>Nocardiopsidaceae</taxon>
        <taxon>Nocardiopsis</taxon>
    </lineage>
</organism>
<dbReference type="Pfam" id="PF08798">
    <property type="entry name" value="CRISPR_assoc"/>
    <property type="match status" value="1"/>
</dbReference>
<reference evidence="2 3" key="1">
    <citation type="submission" date="2024-06" db="EMBL/GenBank/DDBJ databases">
        <authorList>
            <person name="Bataeva Y.V."/>
            <person name="Grigorian L.N."/>
            <person name="Solomentsev V.I."/>
        </authorList>
    </citation>
    <scope>NUCLEOTIDE SEQUENCE [LARGE SCALE GENOMIC DNA]</scope>
    <source>
        <strain evidence="3">SCPM-O-B-12605 (RCAM04882)</strain>
    </source>
</reference>